<feature type="compositionally biased region" description="Low complexity" evidence="1">
    <location>
        <begin position="74"/>
        <end position="98"/>
    </location>
</feature>
<proteinExistence type="predicted"/>
<reference evidence="3" key="2">
    <citation type="submission" date="2019-02" db="EMBL/GenBank/DDBJ databases">
        <title>Granulicella sibirica sp. nov., a psychrotolerant acidobacterium isolated from an organic soil layer in forested tundra, West Siberia.</title>
        <authorList>
            <person name="Oshkin I.Y."/>
            <person name="Kulichevskaya I.S."/>
            <person name="Rijpstra W.I.C."/>
            <person name="Sinninghe Damste J.S."/>
            <person name="Rakitin A.L."/>
            <person name="Ravin N.V."/>
            <person name="Dedysh S.N."/>
        </authorList>
    </citation>
    <scope>NUCLEOTIDE SEQUENCE [LARGE SCALE GENOMIC DNA]</scope>
    <source>
        <strain evidence="3">AF10</strain>
    </source>
</reference>
<organism evidence="2 3">
    <name type="scientific">Granulicella sibirica</name>
    <dbReference type="NCBI Taxonomy" id="2479048"/>
    <lineage>
        <taxon>Bacteria</taxon>
        <taxon>Pseudomonadati</taxon>
        <taxon>Acidobacteriota</taxon>
        <taxon>Terriglobia</taxon>
        <taxon>Terriglobales</taxon>
        <taxon>Acidobacteriaceae</taxon>
        <taxon>Granulicella</taxon>
    </lineage>
</organism>
<dbReference type="AlphaFoldDB" id="A0A4Q0SYE5"/>
<evidence type="ECO:0000256" key="1">
    <source>
        <dbReference type="SAM" id="MobiDB-lite"/>
    </source>
</evidence>
<comment type="caution">
    <text evidence="2">The sequence shown here is derived from an EMBL/GenBank/DDBJ whole genome shotgun (WGS) entry which is preliminary data.</text>
</comment>
<dbReference type="EMBL" id="RDSM01000006">
    <property type="protein sequence ID" value="RXH54046.1"/>
    <property type="molecule type" value="Genomic_DNA"/>
</dbReference>
<evidence type="ECO:0000313" key="3">
    <source>
        <dbReference type="Proteomes" id="UP000289437"/>
    </source>
</evidence>
<reference evidence="2 3" key="1">
    <citation type="submission" date="2018-11" db="EMBL/GenBank/DDBJ databases">
        <authorList>
            <person name="Mardanov A.V."/>
            <person name="Ravin N.V."/>
            <person name="Dedysh S.N."/>
        </authorList>
    </citation>
    <scope>NUCLEOTIDE SEQUENCE [LARGE SCALE GENOMIC DNA]</scope>
    <source>
        <strain evidence="2 3">AF10</strain>
    </source>
</reference>
<protein>
    <submittedName>
        <fullName evidence="2">Uncharacterized protein</fullName>
    </submittedName>
</protein>
<keyword evidence="3" id="KW-1185">Reference proteome</keyword>
<name>A0A4Q0SYE5_9BACT</name>
<sequence>MPLLEIKQTKKLTIICSLEESTAIQVEQYAAFVTASPDDVVNKALEYTFGKDSEFQKFRSANPKGTGTLRIKKPAAGATGAPRGPKPGAASAKASASL</sequence>
<gene>
    <name evidence="2" type="ORF">GRAN_5015</name>
</gene>
<dbReference type="RefSeq" id="WP_192898063.1">
    <property type="nucleotide sequence ID" value="NZ_RDSM01000006.1"/>
</dbReference>
<evidence type="ECO:0000313" key="2">
    <source>
        <dbReference type="EMBL" id="RXH54046.1"/>
    </source>
</evidence>
<feature type="region of interest" description="Disordered" evidence="1">
    <location>
        <begin position="59"/>
        <end position="98"/>
    </location>
</feature>
<accession>A0A4Q0SYE5</accession>
<dbReference type="Proteomes" id="UP000289437">
    <property type="component" value="Unassembled WGS sequence"/>
</dbReference>